<comment type="similarity">
    <text evidence="3">Belongs to the exportin family.</text>
</comment>
<keyword evidence="5" id="KW-0963">Cytoplasm</keyword>
<dbReference type="Gene3D" id="1.25.10.10">
    <property type="entry name" value="Leucine-rich Repeat Variant"/>
    <property type="match status" value="1"/>
</dbReference>
<gene>
    <name evidence="9" type="primary">XPO6</name>
</gene>
<evidence type="ECO:0000313" key="9">
    <source>
        <dbReference type="EMBL" id="JAB95402.1"/>
    </source>
</evidence>
<protein>
    <submittedName>
        <fullName evidence="9">Exportin-6</fullName>
    </submittedName>
</protein>
<dbReference type="Pfam" id="PF03810">
    <property type="entry name" value="IBN_N"/>
    <property type="match status" value="1"/>
</dbReference>
<dbReference type="PANTHER" id="PTHR21452">
    <property type="entry name" value="EXPORTIN-6"/>
    <property type="match status" value="1"/>
</dbReference>
<keyword evidence="7" id="KW-0539">Nucleus</keyword>
<proteinExistence type="evidence at transcript level"/>
<evidence type="ECO:0000256" key="1">
    <source>
        <dbReference type="ARBA" id="ARBA00004123"/>
    </source>
</evidence>
<comment type="subcellular location">
    <subcellularLocation>
        <location evidence="2">Cytoplasm</location>
    </subcellularLocation>
    <subcellularLocation>
        <location evidence="1">Nucleus</location>
    </subcellularLocation>
</comment>
<dbReference type="InterPro" id="IPR011989">
    <property type="entry name" value="ARM-like"/>
</dbReference>
<dbReference type="InterPro" id="IPR040016">
    <property type="entry name" value="XPO6"/>
</dbReference>
<evidence type="ECO:0000256" key="7">
    <source>
        <dbReference type="ARBA" id="ARBA00023242"/>
    </source>
</evidence>
<dbReference type="GO" id="GO:0031267">
    <property type="term" value="F:small GTPase binding"/>
    <property type="evidence" value="ECO:0007669"/>
    <property type="project" value="InterPro"/>
</dbReference>
<evidence type="ECO:0000256" key="3">
    <source>
        <dbReference type="ARBA" id="ARBA00009466"/>
    </source>
</evidence>
<dbReference type="PROSITE" id="PS50166">
    <property type="entry name" value="IMPORTIN_B_NT"/>
    <property type="match status" value="1"/>
</dbReference>
<dbReference type="PANTHER" id="PTHR21452:SF4">
    <property type="entry name" value="EXPORTIN-6"/>
    <property type="match status" value="1"/>
</dbReference>
<dbReference type="GO" id="GO:0005049">
    <property type="term" value="F:nuclear export signal receptor activity"/>
    <property type="evidence" value="ECO:0007669"/>
    <property type="project" value="InterPro"/>
</dbReference>
<keyword evidence="6" id="KW-0653">Protein transport</keyword>
<dbReference type="GO" id="GO:0005634">
    <property type="term" value="C:nucleus"/>
    <property type="evidence" value="ECO:0007669"/>
    <property type="project" value="UniProtKB-SubCell"/>
</dbReference>
<dbReference type="EMBL" id="GAMC01011153">
    <property type="protein sequence ID" value="JAB95402.1"/>
    <property type="molecule type" value="mRNA"/>
</dbReference>
<dbReference type="SUPFAM" id="SSF48371">
    <property type="entry name" value="ARM repeat"/>
    <property type="match status" value="1"/>
</dbReference>
<sequence>MSSSLAMVEALLQEFHQPATPNIRKREIETELIAFRGQTSAWQISLQVAASIDTNPYLWFFSTSTLEHWISRRWTHLTANEKTLLRETLWNTYANLSVANVPRRQRDTFAQLIALIGKREFPDDHPNYIVHCLELVRSEKFVLGITLLRITSEEVLSNRDCVTTERQSYFHSW</sequence>
<name>W8B9Q3_CERCA</name>
<dbReference type="InterPro" id="IPR001494">
    <property type="entry name" value="Importin-beta_N"/>
</dbReference>
<reference evidence="9" key="1">
    <citation type="submission" date="2013-07" db="EMBL/GenBank/DDBJ databases">
        <authorList>
            <person name="Geib S."/>
        </authorList>
    </citation>
    <scope>NUCLEOTIDE SEQUENCE</scope>
</reference>
<keyword evidence="4" id="KW-0813">Transport</keyword>
<evidence type="ECO:0000259" key="8">
    <source>
        <dbReference type="PROSITE" id="PS50166"/>
    </source>
</evidence>
<evidence type="ECO:0000256" key="4">
    <source>
        <dbReference type="ARBA" id="ARBA00022448"/>
    </source>
</evidence>
<dbReference type="OrthoDB" id="10261013at2759"/>
<dbReference type="GO" id="GO:0006611">
    <property type="term" value="P:protein export from nucleus"/>
    <property type="evidence" value="ECO:0007669"/>
    <property type="project" value="InterPro"/>
</dbReference>
<reference evidence="9" key="2">
    <citation type="journal article" date="2014" name="BMC Genomics">
        <title>A genomic perspective to assessing quality of mass-reared SIT flies used in Mediterranean fruit fly (Ceratitis capitata) eradication in California.</title>
        <authorList>
            <person name="Calla B."/>
            <person name="Hall B."/>
            <person name="Hou S."/>
            <person name="Geib S.M."/>
        </authorList>
    </citation>
    <scope>NUCLEOTIDE SEQUENCE</scope>
</reference>
<dbReference type="GO" id="GO:0005737">
    <property type="term" value="C:cytoplasm"/>
    <property type="evidence" value="ECO:0007669"/>
    <property type="project" value="UniProtKB-SubCell"/>
</dbReference>
<organism evidence="9">
    <name type="scientific">Ceratitis capitata</name>
    <name type="common">Mediterranean fruit fly</name>
    <name type="synonym">Tephritis capitata</name>
    <dbReference type="NCBI Taxonomy" id="7213"/>
    <lineage>
        <taxon>Eukaryota</taxon>
        <taxon>Metazoa</taxon>
        <taxon>Ecdysozoa</taxon>
        <taxon>Arthropoda</taxon>
        <taxon>Hexapoda</taxon>
        <taxon>Insecta</taxon>
        <taxon>Pterygota</taxon>
        <taxon>Neoptera</taxon>
        <taxon>Endopterygota</taxon>
        <taxon>Diptera</taxon>
        <taxon>Brachycera</taxon>
        <taxon>Muscomorpha</taxon>
        <taxon>Tephritoidea</taxon>
        <taxon>Tephritidae</taxon>
        <taxon>Ceratitis</taxon>
        <taxon>Ceratitis</taxon>
    </lineage>
</organism>
<feature type="domain" description="Importin N-terminal" evidence="8">
    <location>
        <begin position="28"/>
        <end position="95"/>
    </location>
</feature>
<dbReference type="AlphaFoldDB" id="W8B9Q3"/>
<evidence type="ECO:0000256" key="6">
    <source>
        <dbReference type="ARBA" id="ARBA00022927"/>
    </source>
</evidence>
<evidence type="ECO:0000256" key="5">
    <source>
        <dbReference type="ARBA" id="ARBA00022490"/>
    </source>
</evidence>
<evidence type="ECO:0000256" key="2">
    <source>
        <dbReference type="ARBA" id="ARBA00004496"/>
    </source>
</evidence>
<dbReference type="InterPro" id="IPR016024">
    <property type="entry name" value="ARM-type_fold"/>
</dbReference>
<accession>W8B9Q3</accession>